<accession>A0ABM1T8N0</accession>
<name>A0ABM1T8N0_LIMPO</name>
<evidence type="ECO:0000256" key="1">
    <source>
        <dbReference type="ARBA" id="ARBA00022692"/>
    </source>
</evidence>
<feature type="transmembrane region" description="Helical" evidence="5">
    <location>
        <begin position="921"/>
        <end position="944"/>
    </location>
</feature>
<evidence type="ECO:0000256" key="5">
    <source>
        <dbReference type="SAM" id="Phobius"/>
    </source>
</evidence>
<feature type="region of interest" description="Disordered" evidence="4">
    <location>
        <begin position="722"/>
        <end position="741"/>
    </location>
</feature>
<keyword evidence="6" id="KW-1185">Reference proteome</keyword>
<feature type="transmembrane region" description="Helical" evidence="5">
    <location>
        <begin position="956"/>
        <end position="977"/>
    </location>
</feature>
<evidence type="ECO:0000313" key="7">
    <source>
        <dbReference type="RefSeq" id="XP_022252236.1"/>
    </source>
</evidence>
<dbReference type="InterPro" id="IPR036259">
    <property type="entry name" value="MFS_trans_sf"/>
</dbReference>
<dbReference type="Pfam" id="PF07690">
    <property type="entry name" value="MFS_1"/>
    <property type="match status" value="1"/>
</dbReference>
<dbReference type="InterPro" id="IPR011701">
    <property type="entry name" value="MFS"/>
</dbReference>
<dbReference type="PANTHER" id="PTHR23121:SF9">
    <property type="entry name" value="SODIUM-DEPENDENT GLUCOSE TRANSPORTER 1"/>
    <property type="match status" value="1"/>
</dbReference>
<protein>
    <submittedName>
        <fullName evidence="7">Uncharacterized protein LOC106468196 isoform X1</fullName>
    </submittedName>
</protein>
<feature type="transmembrane region" description="Helical" evidence="5">
    <location>
        <begin position="823"/>
        <end position="851"/>
    </location>
</feature>
<feature type="transmembrane region" description="Helical" evidence="5">
    <location>
        <begin position="871"/>
        <end position="889"/>
    </location>
</feature>
<feature type="region of interest" description="Disordered" evidence="4">
    <location>
        <begin position="655"/>
        <end position="674"/>
    </location>
</feature>
<sequence>MLTRNCIILSAKMTSRDPLLKSDEEEDLLFEQNGHLAKRHSTKPDVILVGHSRGIKLQVARTINLCLSFFGLGLCFAIPTATLEDLRRSVQSDKDSIEYIYTARYGGYLVGSIAGGILFDRYNRQFLLFLSLLATAVGIVVMPFCAKLAALMTCTAITGITMGFLDTGGNVWCLDLWGKKSAPIMQALHFCFGLGAFIAPLVAEPFLSPHVTHSAVSVSENGSNITNSRLNMASLNFAHGPVSGRNNVRHLLGISLGEQVELRAPVFRIQPDQNYTDLSAFHNLIRIKNLVSPYNQNLGSPFITQKKPEIYSLQKRDTDVNATSMKHNSTTKVNGLNESITIERNGEQFNIKDYEDSAISNVSKTKDSEISNNTFKENNETILLSSGKEETVTTSSQSLHKPKPSVTGAKVPVDESPWNRKRLKSPNFPEKSMSNEKRTEDVLNGEANNATEFSEAIHATDVTIVNETENKVMRPRDEESGSENDRTIIVGSSAESLYQELTTTIPSSISKASDLQLTLENVTHFPDLVKATSEESEGTSFPIEKENIKHYINKLQKASGNITNPDTGHDQISAITTKPPKNDFNSNKYKLTNVSSEEVTGEDTSLIRDVLDVGSTVKQLQTMNKSGSMENLLPQTPKNDVLAESLETSSISKTLNSEVERTSTGSVVSETSMETTKDKVDVTLPAALEVEHTSAGSVVSETSREKTKEKFSVGLSPVLDDGISSPELGSSEGQKSNMENTSNSVLVYNTSNTKDEHKGDIISYLFKLMHKNRLGKFEFAYAILSIYVLIVAVVFLVFLCLNPREPRSRQEEELDKSHHVSKVFIISVVGLLSVFLCLYVGIQVAVGQLLQRFAIKEELQLSKYRGSFLTYLYWGSFALARGVSIGIAARVKTLHMLFGDLIVCLVASVLLVAGANKLEALLWVGIVVLGLGMASVLPAAISWVERYIHVTNKMAATFILGAALGEMVIPLGINRFISEEPMVLMYVNVVVIGLCFLTFLILWFLASRAGEKYRCIPSKIGYQLASAEEADDTMEMSPTNSHWQNSYNSRILFKRNKGFMTLPKYESF</sequence>
<dbReference type="Gene3D" id="1.20.1250.20">
    <property type="entry name" value="MFS general substrate transporter like domains"/>
    <property type="match status" value="1"/>
</dbReference>
<evidence type="ECO:0000313" key="6">
    <source>
        <dbReference type="Proteomes" id="UP000694941"/>
    </source>
</evidence>
<evidence type="ECO:0000256" key="4">
    <source>
        <dbReference type="SAM" id="MobiDB-lite"/>
    </source>
</evidence>
<feature type="transmembrane region" description="Helical" evidence="5">
    <location>
        <begin position="779"/>
        <end position="802"/>
    </location>
</feature>
<dbReference type="PANTHER" id="PTHR23121">
    <property type="entry name" value="SODIUM-DEPENDENT GLUCOSE TRANSPORTER 1"/>
    <property type="match status" value="1"/>
</dbReference>
<dbReference type="Proteomes" id="UP000694941">
    <property type="component" value="Unplaced"/>
</dbReference>
<keyword evidence="1 5" id="KW-0812">Transmembrane</keyword>
<feature type="compositionally biased region" description="Polar residues" evidence="4">
    <location>
        <begin position="727"/>
        <end position="741"/>
    </location>
</feature>
<keyword evidence="3 5" id="KW-0472">Membrane</keyword>
<gene>
    <name evidence="7" type="primary">LOC106468196</name>
</gene>
<keyword evidence="2 5" id="KW-1133">Transmembrane helix</keyword>
<dbReference type="SUPFAM" id="SSF103473">
    <property type="entry name" value="MFS general substrate transporter"/>
    <property type="match status" value="2"/>
</dbReference>
<feature type="region of interest" description="Disordered" evidence="4">
    <location>
        <begin position="384"/>
        <end position="438"/>
    </location>
</feature>
<evidence type="ECO:0000256" key="2">
    <source>
        <dbReference type="ARBA" id="ARBA00022989"/>
    </source>
</evidence>
<dbReference type="RefSeq" id="XP_022252236.1">
    <property type="nucleotide sequence ID" value="XM_022396528.1"/>
</dbReference>
<feature type="transmembrane region" description="Helical" evidence="5">
    <location>
        <begin position="126"/>
        <end position="144"/>
    </location>
</feature>
<feature type="transmembrane region" description="Helical" evidence="5">
    <location>
        <begin position="983"/>
        <end position="1006"/>
    </location>
</feature>
<feature type="transmembrane region" description="Helical" evidence="5">
    <location>
        <begin position="99"/>
        <end position="119"/>
    </location>
</feature>
<evidence type="ECO:0000256" key="3">
    <source>
        <dbReference type="ARBA" id="ARBA00023136"/>
    </source>
</evidence>
<feature type="transmembrane region" description="Helical" evidence="5">
    <location>
        <begin position="62"/>
        <end position="79"/>
    </location>
</feature>
<feature type="transmembrane region" description="Helical" evidence="5">
    <location>
        <begin position="896"/>
        <end position="915"/>
    </location>
</feature>
<reference evidence="7" key="1">
    <citation type="submission" date="2025-08" db="UniProtKB">
        <authorList>
            <consortium name="RefSeq"/>
        </authorList>
    </citation>
    <scope>IDENTIFICATION</scope>
    <source>
        <tissue evidence="7">Muscle</tissue>
    </source>
</reference>
<dbReference type="GeneID" id="106468196"/>
<organism evidence="6 7">
    <name type="scientific">Limulus polyphemus</name>
    <name type="common">Atlantic horseshoe crab</name>
    <dbReference type="NCBI Taxonomy" id="6850"/>
    <lineage>
        <taxon>Eukaryota</taxon>
        <taxon>Metazoa</taxon>
        <taxon>Ecdysozoa</taxon>
        <taxon>Arthropoda</taxon>
        <taxon>Chelicerata</taxon>
        <taxon>Merostomata</taxon>
        <taxon>Xiphosura</taxon>
        <taxon>Limulidae</taxon>
        <taxon>Limulus</taxon>
    </lineage>
</organism>
<proteinExistence type="predicted"/>